<feature type="non-terminal residue" evidence="2">
    <location>
        <position position="1"/>
    </location>
</feature>
<reference evidence="2 3" key="1">
    <citation type="submission" date="2020-12" db="EMBL/GenBank/DDBJ databases">
        <title>Metabolic potential, ecology and presence of endohyphal bacteria is reflected in genomic diversity of Mucoromycotina.</title>
        <authorList>
            <person name="Muszewska A."/>
            <person name="Okrasinska A."/>
            <person name="Steczkiewicz K."/>
            <person name="Drgas O."/>
            <person name="Orlowska M."/>
            <person name="Perlinska-Lenart U."/>
            <person name="Aleksandrzak-Piekarczyk T."/>
            <person name="Szatraj K."/>
            <person name="Zielenkiewicz U."/>
            <person name="Pilsyk S."/>
            <person name="Malc E."/>
            <person name="Mieczkowski P."/>
            <person name="Kruszewska J.S."/>
            <person name="Biernat P."/>
            <person name="Pawlowska J."/>
        </authorList>
    </citation>
    <scope>NUCLEOTIDE SEQUENCE [LARGE SCALE GENOMIC DNA]</scope>
    <source>
        <strain evidence="2 3">CBS 142.35</strain>
    </source>
</reference>
<evidence type="ECO:0000256" key="1">
    <source>
        <dbReference type="SAM" id="Phobius"/>
    </source>
</evidence>
<feature type="transmembrane region" description="Helical" evidence="1">
    <location>
        <begin position="20"/>
        <end position="42"/>
    </location>
</feature>
<dbReference type="Pfam" id="PF02992">
    <property type="entry name" value="Transposase_21"/>
    <property type="match status" value="1"/>
</dbReference>
<dbReference type="Proteomes" id="UP000646827">
    <property type="component" value="Unassembled WGS sequence"/>
</dbReference>
<dbReference type="EMBL" id="JAEPRB010000045">
    <property type="protein sequence ID" value="KAG2224277.1"/>
    <property type="molecule type" value="Genomic_DNA"/>
</dbReference>
<keyword evidence="1" id="KW-0472">Membrane</keyword>
<sequence length="132" mass="14715">FDGAVVKEKNWGDKDLVCVLYVDGFCPFIHSLVSMTIVHLVVMNLPDDMVYKNENMLQAAIIPMTSHNENLNSFLAPLIEEMKQLESAGINVLCDDGIERHYIVNLVMAMGDIPSCASLCHHGGHMSYYGKK</sequence>
<accession>A0A8H7S9P2</accession>
<dbReference type="AlphaFoldDB" id="A0A8H7S9P2"/>
<proteinExistence type="predicted"/>
<dbReference type="InterPro" id="IPR004242">
    <property type="entry name" value="Transposase_21"/>
</dbReference>
<organism evidence="2 3">
    <name type="scientific">Circinella minor</name>
    <dbReference type="NCBI Taxonomy" id="1195481"/>
    <lineage>
        <taxon>Eukaryota</taxon>
        <taxon>Fungi</taxon>
        <taxon>Fungi incertae sedis</taxon>
        <taxon>Mucoromycota</taxon>
        <taxon>Mucoromycotina</taxon>
        <taxon>Mucoromycetes</taxon>
        <taxon>Mucorales</taxon>
        <taxon>Lichtheimiaceae</taxon>
        <taxon>Circinella</taxon>
    </lineage>
</organism>
<keyword evidence="1" id="KW-0812">Transmembrane</keyword>
<dbReference type="OrthoDB" id="5329631at2759"/>
<evidence type="ECO:0000313" key="2">
    <source>
        <dbReference type="EMBL" id="KAG2224277.1"/>
    </source>
</evidence>
<keyword evidence="1" id="KW-1133">Transmembrane helix</keyword>
<protein>
    <submittedName>
        <fullName evidence="2">Uncharacterized protein</fullName>
    </submittedName>
</protein>
<evidence type="ECO:0000313" key="3">
    <source>
        <dbReference type="Proteomes" id="UP000646827"/>
    </source>
</evidence>
<keyword evidence="3" id="KW-1185">Reference proteome</keyword>
<name>A0A8H7S9P2_9FUNG</name>
<comment type="caution">
    <text evidence="2">The sequence shown here is derived from an EMBL/GenBank/DDBJ whole genome shotgun (WGS) entry which is preliminary data.</text>
</comment>
<gene>
    <name evidence="2" type="ORF">INT45_012845</name>
</gene>